<dbReference type="InterPro" id="IPR036397">
    <property type="entry name" value="RNaseH_sf"/>
</dbReference>
<dbReference type="SUPFAM" id="SSF53098">
    <property type="entry name" value="Ribonuclease H-like"/>
    <property type="match status" value="1"/>
</dbReference>
<feature type="signal peptide" evidence="3">
    <location>
        <begin position="1"/>
        <end position="19"/>
    </location>
</feature>
<keyword evidence="2" id="KW-0472">Membrane</keyword>
<feature type="domain" description="Reverse transcriptase" evidence="5">
    <location>
        <begin position="1575"/>
        <end position="1840"/>
    </location>
</feature>
<feature type="transmembrane region" description="Helical" evidence="2">
    <location>
        <begin position="163"/>
        <end position="186"/>
    </location>
</feature>
<dbReference type="InterPro" id="IPR000477">
    <property type="entry name" value="RT_dom"/>
</dbReference>
<feature type="non-terminal residue" evidence="7">
    <location>
        <position position="2307"/>
    </location>
</feature>
<feature type="compositionally biased region" description="Low complexity" evidence="1">
    <location>
        <begin position="328"/>
        <end position="337"/>
    </location>
</feature>
<dbReference type="Proteomes" id="UP001189429">
    <property type="component" value="Unassembled WGS sequence"/>
</dbReference>
<dbReference type="InterPro" id="IPR012337">
    <property type="entry name" value="RNaseH-like_sf"/>
</dbReference>
<dbReference type="InterPro" id="IPR002156">
    <property type="entry name" value="RNaseH_domain"/>
</dbReference>
<dbReference type="InterPro" id="IPR036691">
    <property type="entry name" value="Endo/exonu/phosph_ase_sf"/>
</dbReference>
<evidence type="ECO:0000313" key="7">
    <source>
        <dbReference type="EMBL" id="CAK0833003.1"/>
    </source>
</evidence>
<dbReference type="Gene3D" id="3.30.420.10">
    <property type="entry name" value="Ribonuclease H-like superfamily/Ribonuclease H"/>
    <property type="match status" value="1"/>
</dbReference>
<dbReference type="InterPro" id="IPR005135">
    <property type="entry name" value="Endo/exonuclease/phosphatase"/>
</dbReference>
<dbReference type="PROSITE" id="PS50879">
    <property type="entry name" value="RNASE_H_1"/>
    <property type="match status" value="1"/>
</dbReference>
<evidence type="ECO:0000259" key="6">
    <source>
        <dbReference type="PROSITE" id="PS50879"/>
    </source>
</evidence>
<feature type="region of interest" description="Disordered" evidence="1">
    <location>
        <begin position="320"/>
        <end position="378"/>
    </location>
</feature>
<proteinExistence type="predicted"/>
<dbReference type="PROSITE" id="PS50802">
    <property type="entry name" value="OTU"/>
    <property type="match status" value="1"/>
</dbReference>
<dbReference type="EMBL" id="CAUYUJ010011980">
    <property type="protein sequence ID" value="CAK0833003.1"/>
    <property type="molecule type" value="Genomic_DNA"/>
</dbReference>
<feature type="compositionally biased region" description="Low complexity" evidence="1">
    <location>
        <begin position="347"/>
        <end position="357"/>
    </location>
</feature>
<evidence type="ECO:0000256" key="1">
    <source>
        <dbReference type="SAM" id="MobiDB-lite"/>
    </source>
</evidence>
<feature type="compositionally biased region" description="Low complexity" evidence="1">
    <location>
        <begin position="1071"/>
        <end position="1088"/>
    </location>
</feature>
<evidence type="ECO:0000256" key="2">
    <source>
        <dbReference type="SAM" id="Phobius"/>
    </source>
</evidence>
<accession>A0ABN9SMH8</accession>
<evidence type="ECO:0000313" key="8">
    <source>
        <dbReference type="Proteomes" id="UP001189429"/>
    </source>
</evidence>
<dbReference type="SUPFAM" id="SSF56219">
    <property type="entry name" value="DNase I-like"/>
    <property type="match status" value="1"/>
</dbReference>
<protein>
    <submittedName>
        <fullName evidence="7">Uncharacterized protein</fullName>
    </submittedName>
</protein>
<dbReference type="PANTHER" id="PTHR19446">
    <property type="entry name" value="REVERSE TRANSCRIPTASES"/>
    <property type="match status" value="1"/>
</dbReference>
<feature type="domain" description="OTU" evidence="4">
    <location>
        <begin position="645"/>
        <end position="742"/>
    </location>
</feature>
<reference evidence="7" key="1">
    <citation type="submission" date="2023-10" db="EMBL/GenBank/DDBJ databases">
        <authorList>
            <person name="Chen Y."/>
            <person name="Shah S."/>
            <person name="Dougan E. K."/>
            <person name="Thang M."/>
            <person name="Chan C."/>
        </authorList>
    </citation>
    <scope>NUCLEOTIDE SEQUENCE [LARGE SCALE GENOMIC DNA]</scope>
</reference>
<dbReference type="Pfam" id="PF03372">
    <property type="entry name" value="Exo_endo_phos"/>
    <property type="match status" value="1"/>
</dbReference>
<feature type="chain" id="PRO_5046690057" evidence="3">
    <location>
        <begin position="20"/>
        <end position="2307"/>
    </location>
</feature>
<organism evidence="7 8">
    <name type="scientific">Prorocentrum cordatum</name>
    <dbReference type="NCBI Taxonomy" id="2364126"/>
    <lineage>
        <taxon>Eukaryota</taxon>
        <taxon>Sar</taxon>
        <taxon>Alveolata</taxon>
        <taxon>Dinophyceae</taxon>
        <taxon>Prorocentrales</taxon>
        <taxon>Prorocentraceae</taxon>
        <taxon>Prorocentrum</taxon>
    </lineage>
</organism>
<feature type="transmembrane region" description="Helical" evidence="2">
    <location>
        <begin position="198"/>
        <end position="220"/>
    </location>
</feature>
<keyword evidence="3" id="KW-0732">Signal</keyword>
<keyword evidence="2" id="KW-0812">Transmembrane</keyword>
<dbReference type="Pfam" id="PF00078">
    <property type="entry name" value="RVT_1"/>
    <property type="match status" value="1"/>
</dbReference>
<evidence type="ECO:0000259" key="4">
    <source>
        <dbReference type="PROSITE" id="PS50802"/>
    </source>
</evidence>
<dbReference type="Gene3D" id="3.60.10.10">
    <property type="entry name" value="Endonuclease/exonuclease/phosphatase"/>
    <property type="match status" value="1"/>
</dbReference>
<feature type="domain" description="RNase H type-1" evidence="6">
    <location>
        <begin position="2043"/>
        <end position="2197"/>
    </location>
</feature>
<sequence>MSVSWIMMVFMMLLPCANGVKTDFNETSECYNSTVLKGLTDLHATVVLVGEGFTEIVDGFEGEAIFGDMEFLCFLVLAFFCSGGGFAVRSGAFCARDATTWLMPPRVCAWGRSNTLGCMGLDPCVQTVTASTSTCPSPGPLLNFRVVDVVTHFDACDMMHARAFTWVLSFFIRVDFFLSWVLFFFILDDVLCGILFRLWVGVFAWALCFFIRVFSFTWVLHSFIVSFGGAFDMHRTVATELSHVLKISLTMFDRLLGSQGRWALSFAEAAAIREAQRQSAREEGLLGALQKIVARAKDNDTASLLSKLKAVVAVAADGRLDRSGSSRASPQATPKASPKAKPKAASKAKPQPRSAAPQREHLLGAPPPQAAAHSPSFKPTQLFPAHWRGTVVDKLDALFEVQAGHHLTYGVCDKVPAGLVGHTMPERATISVLLRAPDPLAATVRAPALDGKGAPKVVTLYLRQFGAPAAAVRWTTQECKPLPAAVTTRVLRLAIFKTLLPDKEWAARSKNVKSAAKAWLASLRVPAADVVDIFKPCRSEDGNILSVNVRVAAPHAELIDRASGDVVESFWIATVAYHPAVCRLVDYEFVASCGYLYHSASVAAPAEKETKAAKRARLSDDAAAANGGDAAMATAKEEVFEDLGLTVRTVPTDGACFFHSLKFCFEKAKRSTTCSAALRAQTVAQLEQRSHIWVVFRSGHFEPLDPSMGPTHSQNRREHIAAVAEYNRLRPRRGHFGSITDVGLPECCLCSSIFSFWYIAQWAVFFREGASCPQRCCGDDPGRGCQRGHRLGTLALSHMSRAAAVEYAKQCIEVNAAVPAAAPVRKCPAAVSFREAQRARSTLPRRRPAAAPPVGPPNAWSASAVQTAARYRAAAGAIDWLCSPELLDCGIRCAKCPRVWRGTVAQTAPARFCANATCLSCSTPPQGPRERAAELVKLGLVRPKAGRRAVAISRFLFMDITTQQTSKFDSWKCPLCPFTLPTGTQSPECVTRQHLLAHGAAGKDILFQARPAHSAEQKALMRRLAASAELRAKMIQTARGDHCAKLEAINGSSEMGLPPGRGHPEQPRAQPPTGSAASSASGTSMPSMRMHGGSDAASFDLMVKDAMKLLTLNVGSYTKRRAAVLALLAEHLPHVCCLQECSLTNGQQHILRQDLQSLGYYPLVGSKGLCTVVRDGCNIAPTAPLPHDQDFRIQRLALQLGQHRVLLRHRHAHSGSAAERRRFDDNLLAESGTLTIDIGDFNEYPAQVDADSYAVVFPDCPTYRLNPATDSWSTTIDGAVLSTALAATASAQGLEPLPGVQHRPVLIEVGLRPAFHEALRLSVSEALKLGAWTTAQKDDFTAAVSTDIDLAWEVWQNAAGAPVAQILRQASGGSWSAGLRARELSGLWKTFRRQRHDLRYDAAEHTLSLITSIIDDGSAGRLQAWRERTATRGGAAKWVKARVLSLRDAVLPRFGAAVFSARELARRLGLELASRWNSGVYQVSHLPGLRVDFARCPMDPAILTEKRGPPPPLRREPFDLRVLPAVPAYAPPGNWGPEHILEYLPQGACGIEGHHAAWIECLHRDSLERLAALLNAADQGRMPRFWAHARVTLIPKGPDAPSDERRPLTVLPITYRLWAKRHAASLTQWLMLWKPRGLTGAMPGHCSPEVLWQIQTRLAQARLGDEDAWFVLSMDLEKCFDRLDLINLRALVQHLHLLACTHALTNYQKLTRLLFVDNQPTDVWLQGDNLVGVPQGCPLACFMCNLTSVLWHLHAERAVPTALHFSYLDDRFVMARSWDDLEAILAATQQVDLAIGPVLNLGKCARGGVVAKGRRAPPCHGRALSRIECRKSFRYLGIDLIMGPAAPAPVATRRLADYRLRLGVVRLLPYAQRGAGVADATAALWAEGGFAYTKGQFTTAVSTAATALMGSARPGTALQFGPFVQLERACAFLNIQCDCVGWLGCLSGYMTFVSFFVIVSLLKKLPGVRVTLAASKALADHRAGKPVRLTMDQPRSKPLMTIYRSALPPLKRVKPGMDVAAVRRAAEPADHLPAQPGAGDFQYPLDLTLSCDGSSRSVNDEEASGWGFTVAAPGGHALLDYCGPTVTNVNDPCYIGATQHSNNVGELSALFFGLSWLRGHLSTAARQPAKAIIEYDSEYAAGVIQRRTRARQNLTLVLRARHIYDQIFSSIEWRKVESHTGQFLNERADHLANCGASGMYCGLPDATRPEIATCFFIAFDGFQAWPKKSLKTCSVCWSDRQGLENNIRVYRNLGVMKQTTEVWKPALFSKGSRVPFPAPTRRIRRLTGRLAPTQRGSHRLGQRMFSD</sequence>
<gene>
    <name evidence="7" type="ORF">PCOR1329_LOCUS30835</name>
</gene>
<keyword evidence="8" id="KW-1185">Reference proteome</keyword>
<keyword evidence="2" id="KW-1133">Transmembrane helix</keyword>
<dbReference type="InterPro" id="IPR003323">
    <property type="entry name" value="OTU_dom"/>
</dbReference>
<evidence type="ECO:0000259" key="5">
    <source>
        <dbReference type="PROSITE" id="PS50878"/>
    </source>
</evidence>
<evidence type="ECO:0000256" key="3">
    <source>
        <dbReference type="SAM" id="SignalP"/>
    </source>
</evidence>
<feature type="region of interest" description="Disordered" evidence="1">
    <location>
        <begin position="1051"/>
        <end position="1091"/>
    </location>
</feature>
<dbReference type="PROSITE" id="PS50878">
    <property type="entry name" value="RT_POL"/>
    <property type="match status" value="1"/>
</dbReference>
<name>A0ABN9SMH8_9DINO</name>
<comment type="caution">
    <text evidence="7">The sequence shown here is derived from an EMBL/GenBank/DDBJ whole genome shotgun (WGS) entry which is preliminary data.</text>
</comment>